<dbReference type="Gene3D" id="2.60.120.1560">
    <property type="match status" value="1"/>
</dbReference>
<evidence type="ECO:0000259" key="2">
    <source>
        <dbReference type="PROSITE" id="PS51820"/>
    </source>
</evidence>
<feature type="non-terminal residue" evidence="3">
    <location>
        <position position="212"/>
    </location>
</feature>
<keyword evidence="1" id="KW-0732">Signal</keyword>
<keyword evidence="4" id="KW-1185">Reference proteome</keyword>
<evidence type="ECO:0000256" key="1">
    <source>
        <dbReference type="SAM" id="SignalP"/>
    </source>
</evidence>
<reference evidence="3 4" key="1">
    <citation type="journal article" date="2011" name="Proc. Natl. Acad. Sci. U.S.A.">
        <title>Comparative genomics of xylose-fermenting fungi for enhanced biofuel production.</title>
        <authorList>
            <person name="Wohlbach D.J."/>
            <person name="Kuo A."/>
            <person name="Sato T.K."/>
            <person name="Potts K.M."/>
            <person name="Salamov A.A."/>
            <person name="LaButti K.M."/>
            <person name="Sun H."/>
            <person name="Clum A."/>
            <person name="Pangilinan J.L."/>
            <person name="Lindquist E.A."/>
            <person name="Lucas S."/>
            <person name="Lapidus A."/>
            <person name="Jin M."/>
            <person name="Gunawan C."/>
            <person name="Balan V."/>
            <person name="Dale B.E."/>
            <person name="Jeffries T.W."/>
            <person name="Zinkel R."/>
            <person name="Barry K.W."/>
            <person name="Grigoriev I.V."/>
            <person name="Gasch A.P."/>
        </authorList>
    </citation>
    <scope>NUCLEOTIDE SEQUENCE [LARGE SCALE GENOMIC DNA]</scope>
    <source>
        <strain evidence="4">ATCC 10573 / BCRC 21748 / CBS 615 / JCM 9827 / NBRC 10315 / NRRL Y-1498 / VKM Y-70</strain>
    </source>
</reference>
<name>G3B766_CANTC</name>
<dbReference type="InterPro" id="IPR018871">
    <property type="entry name" value="GLEYA_adhesin_domain"/>
</dbReference>
<sequence length="212" mass="22970">MNNRFTVTLLFVFQLLCAAATADTIGGCSPQSVSKGLYAEYIKTTLKEYGVWNKTEATTGLSALDKSEAEYSWGGITNQNFNIVGSADGTATDGDLYGNTVNIEYFGLRLSGYFYASTTGDYTFDIDYVDDAASITLGAGVAMDCCGSELTGNVEENAYIYAVKKSTTVRKTVTLTAGVYYPIKVVYYQANAYAEFEMSVLYPDGTNHTTDI</sequence>
<dbReference type="InterPro" id="IPR037524">
    <property type="entry name" value="PA14/GLEYA"/>
</dbReference>
<dbReference type="Pfam" id="PF10528">
    <property type="entry name" value="GLEYA"/>
    <property type="match status" value="1"/>
</dbReference>
<dbReference type="PROSITE" id="PS51820">
    <property type="entry name" value="PA14"/>
    <property type="match status" value="1"/>
</dbReference>
<evidence type="ECO:0000313" key="4">
    <source>
        <dbReference type="Proteomes" id="UP000000707"/>
    </source>
</evidence>
<accession>G3B766</accession>
<dbReference type="Proteomes" id="UP000000707">
    <property type="component" value="Unassembled WGS sequence"/>
</dbReference>
<proteinExistence type="predicted"/>
<protein>
    <recommendedName>
        <fullName evidence="2">PA14 domain-containing protein</fullName>
    </recommendedName>
</protein>
<dbReference type="HOGENOM" id="CLU_098504_0_0_1"/>
<dbReference type="SUPFAM" id="SSF56988">
    <property type="entry name" value="Anthrax protective antigen"/>
    <property type="match status" value="1"/>
</dbReference>
<feature type="chain" id="PRO_5003442753" description="PA14 domain-containing protein" evidence="1">
    <location>
        <begin position="23"/>
        <end position="212"/>
    </location>
</feature>
<gene>
    <name evidence="3" type="ORF">CANTEDRAFT_107124</name>
</gene>
<dbReference type="eggNOG" id="ENOG502SQPX">
    <property type="taxonomic scope" value="Eukaryota"/>
</dbReference>
<evidence type="ECO:0000313" key="3">
    <source>
        <dbReference type="EMBL" id="EGV62967.1"/>
    </source>
</evidence>
<organism evidence="4">
    <name type="scientific">Candida tenuis (strain ATCC 10573 / BCRC 21748 / CBS 615 / JCM 9827 / NBRC 10315 / NRRL Y-1498 / VKM Y-70)</name>
    <name type="common">Yeast</name>
    <name type="synonym">Yamadazyma tenuis</name>
    <dbReference type="NCBI Taxonomy" id="590646"/>
    <lineage>
        <taxon>Eukaryota</taxon>
        <taxon>Fungi</taxon>
        <taxon>Dikarya</taxon>
        <taxon>Ascomycota</taxon>
        <taxon>Saccharomycotina</taxon>
        <taxon>Pichiomycetes</taxon>
        <taxon>Debaryomycetaceae</taxon>
        <taxon>Yamadazyma</taxon>
    </lineage>
</organism>
<dbReference type="AlphaFoldDB" id="G3B766"/>
<dbReference type="EMBL" id="GL996525">
    <property type="protein sequence ID" value="EGV62967.1"/>
    <property type="molecule type" value="Genomic_DNA"/>
</dbReference>
<feature type="signal peptide" evidence="1">
    <location>
        <begin position="1"/>
        <end position="22"/>
    </location>
</feature>
<feature type="domain" description="PA14" evidence="2">
    <location>
        <begin position="32"/>
        <end position="212"/>
    </location>
</feature>
<dbReference type="OrthoDB" id="4026289at2759"/>